<feature type="domain" description="IGFBP N-terminal" evidence="9">
    <location>
        <begin position="19"/>
        <end position="101"/>
    </location>
</feature>
<dbReference type="GO" id="GO:0005520">
    <property type="term" value="F:insulin-like growth factor binding"/>
    <property type="evidence" value="ECO:0007669"/>
    <property type="project" value="InterPro"/>
</dbReference>
<evidence type="ECO:0000313" key="11">
    <source>
        <dbReference type="EMBL" id="CAB3982045.1"/>
    </source>
</evidence>
<feature type="domain" description="BPTI/Kunitz inhibitor" evidence="8">
    <location>
        <begin position="304"/>
        <end position="354"/>
    </location>
</feature>
<dbReference type="Gene3D" id="4.10.410.10">
    <property type="entry name" value="Pancreatic trypsin inhibitor Kunitz domain"/>
    <property type="match status" value="1"/>
</dbReference>
<dbReference type="InterPro" id="IPR009030">
    <property type="entry name" value="Growth_fac_rcpt_cys_sf"/>
</dbReference>
<feature type="domain" description="Kazal-like" evidence="10">
    <location>
        <begin position="125"/>
        <end position="172"/>
    </location>
</feature>
<comment type="caution">
    <text evidence="11">The sequence shown here is derived from an EMBL/GenBank/DDBJ whole genome shotgun (WGS) entry which is preliminary data.</text>
</comment>
<dbReference type="InterPro" id="IPR002223">
    <property type="entry name" value="Kunitz_BPTI"/>
</dbReference>
<evidence type="ECO:0000256" key="7">
    <source>
        <dbReference type="ARBA" id="ARBA00023319"/>
    </source>
</evidence>
<dbReference type="Pfam" id="PF00219">
    <property type="entry name" value="IGFBP"/>
    <property type="match status" value="1"/>
</dbReference>
<accession>A0A7D9HGM9</accession>
<evidence type="ECO:0000256" key="6">
    <source>
        <dbReference type="ARBA" id="ARBA00023157"/>
    </source>
</evidence>
<dbReference type="Gene3D" id="2.10.22.10">
    <property type="entry name" value="Antistasin, domain 1"/>
    <property type="match status" value="1"/>
</dbReference>
<dbReference type="SMART" id="SM00131">
    <property type="entry name" value="KU"/>
    <property type="match status" value="1"/>
</dbReference>
<dbReference type="AlphaFoldDB" id="A0A7D9HGM9"/>
<dbReference type="SMART" id="SM00121">
    <property type="entry name" value="IB"/>
    <property type="match status" value="1"/>
</dbReference>
<evidence type="ECO:0000259" key="10">
    <source>
        <dbReference type="PROSITE" id="PS51465"/>
    </source>
</evidence>
<dbReference type="Gene3D" id="3.30.60.30">
    <property type="match status" value="1"/>
</dbReference>
<dbReference type="Pfam" id="PF00014">
    <property type="entry name" value="Kunitz_BPTI"/>
    <property type="match status" value="1"/>
</dbReference>
<dbReference type="GO" id="GO:0001558">
    <property type="term" value="P:regulation of cell growth"/>
    <property type="evidence" value="ECO:0007669"/>
    <property type="project" value="InterPro"/>
</dbReference>
<dbReference type="PRINTS" id="PR00759">
    <property type="entry name" value="BASICPTASE"/>
</dbReference>
<keyword evidence="3" id="KW-0646">Protease inhibitor</keyword>
<dbReference type="Gene3D" id="4.10.40.20">
    <property type="match status" value="1"/>
</dbReference>
<dbReference type="CDD" id="cd00109">
    <property type="entry name" value="Kunitz-type"/>
    <property type="match status" value="1"/>
</dbReference>
<sequence length="361" mass="40626">MTGKSLTLILVILTTLLTRTKSCEPCHSVVCDTDVSKCKDGIAKDTCGCCDVCARGEGESCGGLFHNHGKCGNGLKCIRRRANSVKVLGENDLVSGVCEREECREKVCGFNQRCLVNTRGKARCVCPKYCKNRYMPVCGEKNGQHYWNRCYLRKDECRSQQRIGFISGPCKSCHDNGKSYKFGETITRKDKCEKCVCRHGEWKCEQDLSCQSEEFPEFCDVRNSNCPEGFYCQGGKYEPSFVDIGIGFCIPLDEERPTDDVAELSGDDECPKLECEYCRHGYVKDSQGCSTCECIKDTTVKNVCQRPKNPGPCMANMKRFYYNSDKGKCFQFTFGGCLPNGNNFVTKKKCERHCLRSKAKQ</sequence>
<dbReference type="PROSITE" id="PS51465">
    <property type="entry name" value="KAZAL_2"/>
    <property type="match status" value="1"/>
</dbReference>
<dbReference type="PROSITE" id="PS50279">
    <property type="entry name" value="BPTI_KUNITZ_2"/>
    <property type="match status" value="1"/>
</dbReference>
<dbReference type="InterPro" id="IPR011061">
    <property type="entry name" value="Hirudin/antistatin"/>
</dbReference>
<proteinExistence type="predicted"/>
<evidence type="ECO:0000256" key="3">
    <source>
        <dbReference type="ARBA" id="ARBA00022690"/>
    </source>
</evidence>
<evidence type="ECO:0000256" key="2">
    <source>
        <dbReference type="ARBA" id="ARBA00022525"/>
    </source>
</evidence>
<dbReference type="GO" id="GO:0009966">
    <property type="term" value="P:regulation of signal transduction"/>
    <property type="evidence" value="ECO:0007669"/>
    <property type="project" value="TreeGrafter"/>
</dbReference>
<dbReference type="InterPro" id="IPR020901">
    <property type="entry name" value="Prtase_inh_Kunz-CS"/>
</dbReference>
<dbReference type="SUPFAM" id="SSF57184">
    <property type="entry name" value="Growth factor receptor domain"/>
    <property type="match status" value="1"/>
</dbReference>
<dbReference type="Pfam" id="PF02822">
    <property type="entry name" value="Antistasin"/>
    <property type="match status" value="1"/>
</dbReference>
<gene>
    <name evidence="11" type="ORF">PACLA_8A005599</name>
</gene>
<evidence type="ECO:0000259" key="8">
    <source>
        <dbReference type="PROSITE" id="PS50279"/>
    </source>
</evidence>
<dbReference type="InterPro" id="IPR011390">
    <property type="entry name" value="IGFBP_rP_mac25"/>
</dbReference>
<keyword evidence="5" id="KW-0722">Serine protease inhibitor</keyword>
<dbReference type="InterPro" id="IPR036058">
    <property type="entry name" value="Kazal_dom_sf"/>
</dbReference>
<dbReference type="SUPFAM" id="SSF100895">
    <property type="entry name" value="Kazal-type serine protease inhibitors"/>
    <property type="match status" value="1"/>
</dbReference>
<evidence type="ECO:0000256" key="5">
    <source>
        <dbReference type="ARBA" id="ARBA00022900"/>
    </source>
</evidence>
<dbReference type="Proteomes" id="UP001152795">
    <property type="component" value="Unassembled WGS sequence"/>
</dbReference>
<dbReference type="PANTHER" id="PTHR14186">
    <property type="entry name" value="INSULIN-LIKE GROWTH FACTOR BINDING PROTEIN-RELATED"/>
    <property type="match status" value="1"/>
</dbReference>
<dbReference type="InterPro" id="IPR004094">
    <property type="entry name" value="Antistasin-like"/>
</dbReference>
<name>A0A7D9HGM9_PARCT</name>
<evidence type="ECO:0000259" key="9">
    <source>
        <dbReference type="PROSITE" id="PS51323"/>
    </source>
</evidence>
<keyword evidence="6" id="KW-1015">Disulfide bond</keyword>
<dbReference type="InterPro" id="IPR036880">
    <property type="entry name" value="Kunitz_BPTI_sf"/>
</dbReference>
<dbReference type="PANTHER" id="PTHR14186:SF19">
    <property type="entry name" value="INSULIN-LIKE GROWTH FACTOR-BINDING PROTEIN 7"/>
    <property type="match status" value="1"/>
</dbReference>
<protein>
    <submittedName>
        <fullName evidence="11">Cysteine-rich motor neuron 1 -like isoform X2</fullName>
    </submittedName>
</protein>
<evidence type="ECO:0000256" key="1">
    <source>
        <dbReference type="ARBA" id="ARBA00004613"/>
    </source>
</evidence>
<dbReference type="SUPFAM" id="SSF57362">
    <property type="entry name" value="BPTI-like"/>
    <property type="match status" value="1"/>
</dbReference>
<dbReference type="GO" id="GO:0004867">
    <property type="term" value="F:serine-type endopeptidase inhibitor activity"/>
    <property type="evidence" value="ECO:0007669"/>
    <property type="project" value="UniProtKB-KW"/>
</dbReference>
<organism evidence="11 12">
    <name type="scientific">Paramuricea clavata</name>
    <name type="common">Red gorgonian</name>
    <name type="synonym">Violescent sea-whip</name>
    <dbReference type="NCBI Taxonomy" id="317549"/>
    <lineage>
        <taxon>Eukaryota</taxon>
        <taxon>Metazoa</taxon>
        <taxon>Cnidaria</taxon>
        <taxon>Anthozoa</taxon>
        <taxon>Octocorallia</taxon>
        <taxon>Malacalcyonacea</taxon>
        <taxon>Plexauridae</taxon>
        <taxon>Paramuricea</taxon>
    </lineage>
</organism>
<comment type="subcellular location">
    <subcellularLocation>
        <location evidence="1">Secreted</location>
    </subcellularLocation>
</comment>
<evidence type="ECO:0000256" key="4">
    <source>
        <dbReference type="ARBA" id="ARBA00022729"/>
    </source>
</evidence>
<keyword evidence="7" id="KW-0393">Immunoglobulin domain</keyword>
<keyword evidence="12" id="KW-1185">Reference proteome</keyword>
<dbReference type="PROSITE" id="PS51323">
    <property type="entry name" value="IGFBP_N_2"/>
    <property type="match status" value="1"/>
</dbReference>
<dbReference type="InterPro" id="IPR002350">
    <property type="entry name" value="Kazal_dom"/>
</dbReference>
<keyword evidence="2" id="KW-0964">Secreted</keyword>
<dbReference type="EMBL" id="CACRXK020000458">
    <property type="protein sequence ID" value="CAB3982045.1"/>
    <property type="molecule type" value="Genomic_DNA"/>
</dbReference>
<dbReference type="PROSITE" id="PS00280">
    <property type="entry name" value="BPTI_KUNITZ_1"/>
    <property type="match status" value="1"/>
</dbReference>
<reference evidence="11" key="1">
    <citation type="submission" date="2020-04" db="EMBL/GenBank/DDBJ databases">
        <authorList>
            <person name="Alioto T."/>
            <person name="Alioto T."/>
            <person name="Gomez Garrido J."/>
        </authorList>
    </citation>
    <scope>NUCLEOTIDE SEQUENCE</scope>
    <source>
        <strain evidence="11">A484AB</strain>
    </source>
</reference>
<dbReference type="InterPro" id="IPR000867">
    <property type="entry name" value="IGFBP-like"/>
</dbReference>
<evidence type="ECO:0000313" key="12">
    <source>
        <dbReference type="Proteomes" id="UP001152795"/>
    </source>
</evidence>
<keyword evidence="4" id="KW-0732">Signal</keyword>
<dbReference type="SUPFAM" id="SSF57262">
    <property type="entry name" value="Leech antihemostatic proteins"/>
    <property type="match status" value="1"/>
</dbReference>
<dbReference type="OrthoDB" id="6020511at2759"/>
<dbReference type="GO" id="GO:0005576">
    <property type="term" value="C:extracellular region"/>
    <property type="evidence" value="ECO:0007669"/>
    <property type="project" value="UniProtKB-SubCell"/>
</dbReference>